<accession>A0A8C2YEB0</accession>
<keyword evidence="3 7" id="KW-0812">Transmembrane</keyword>
<proteinExistence type="inferred from homology"/>
<dbReference type="PANTHER" id="PTHR31815:SF3">
    <property type="entry name" value="TRANSMEMBRANE PROTEIN 200B"/>
    <property type="match status" value="1"/>
</dbReference>
<sequence length="591" mass="62736">MKVNLEQRFHSNRCCMIKREKAKREAEGLAATDPFPAQFDPTGPELCASRGIRAERGHRPSLAPTRAPCCRTGVANPLLVPPEATVTSPSSPAGSGHGLFSFFPPPSPPPPPWRCSGLRLPAGPRAEGGEGTQRRAGRAAAPNRVEPNRTERSSPALQPLHGHDPQSSETRGQRPRLEAAAGRAAKAATMTAESTEPNGPMREPTVGGTKPPAPPAPPRRRGRRLRRKSLPEVAVKGQLRMRSPSGAFVMVGISVVLVGMTIAVVGYWPHRGHGGAGAGVGNASTAGDMRREVVAGRPAPHNEKLKLIGPVIMGIGLFIFICANTMLYENRDMETRMLMQKGLYCMATDLPKETSPKDEDTQLAPKASPECLEGCYEVDLSLGSKWADGFGPNRLQTTAELMQCPGASPAASLLSLHSETNLGLSATVGALALPIIKLNNRLLDAASRGASGMTEGAPHPAEGPLPSWALLSPSSSSSVAPRGMEHRSGHVVINMEDGGPMVDVGPDTQPHNSGHSKSLDLGRPGVLLVAPIKDRKNRSWPRLDHINAVAYAKLENWGESLDRLLESGGTTHHAEPRPSSWVVGMEGGSRV</sequence>
<organism evidence="8 9">
    <name type="scientific">Coturnix japonica</name>
    <name type="common">Japanese quail</name>
    <name type="synonym">Coturnix coturnix japonica</name>
    <dbReference type="NCBI Taxonomy" id="93934"/>
    <lineage>
        <taxon>Eukaryota</taxon>
        <taxon>Metazoa</taxon>
        <taxon>Chordata</taxon>
        <taxon>Craniata</taxon>
        <taxon>Vertebrata</taxon>
        <taxon>Euteleostomi</taxon>
        <taxon>Archelosauria</taxon>
        <taxon>Archosauria</taxon>
        <taxon>Dinosauria</taxon>
        <taxon>Saurischia</taxon>
        <taxon>Theropoda</taxon>
        <taxon>Coelurosauria</taxon>
        <taxon>Aves</taxon>
        <taxon>Neognathae</taxon>
        <taxon>Galloanserae</taxon>
        <taxon>Galliformes</taxon>
        <taxon>Phasianidae</taxon>
        <taxon>Perdicinae</taxon>
        <taxon>Coturnix</taxon>
    </lineage>
</organism>
<evidence type="ECO:0000313" key="9">
    <source>
        <dbReference type="Proteomes" id="UP000694412"/>
    </source>
</evidence>
<feature type="transmembrane region" description="Helical" evidence="7">
    <location>
        <begin position="246"/>
        <end position="268"/>
    </location>
</feature>
<dbReference type="Pfam" id="PF10177">
    <property type="entry name" value="DUF2371"/>
    <property type="match status" value="1"/>
</dbReference>
<feature type="region of interest" description="Disordered" evidence="6">
    <location>
        <begin position="568"/>
        <end position="591"/>
    </location>
</feature>
<evidence type="ECO:0000256" key="7">
    <source>
        <dbReference type="SAM" id="Phobius"/>
    </source>
</evidence>
<dbReference type="CTD" id="399474"/>
<dbReference type="GeneID" id="107323921"/>
<keyword evidence="4 7" id="KW-1133">Transmembrane helix</keyword>
<dbReference type="GeneTree" id="ENSGT00530000063698"/>
<dbReference type="GO" id="GO:0016020">
    <property type="term" value="C:membrane"/>
    <property type="evidence" value="ECO:0007669"/>
    <property type="project" value="UniProtKB-SubCell"/>
</dbReference>
<comment type="subcellular location">
    <subcellularLocation>
        <location evidence="1">Membrane</location>
        <topology evidence="1">Multi-pass membrane protein</topology>
    </subcellularLocation>
</comment>
<comment type="similarity">
    <text evidence="2">Belongs to the TMEM200 family.</text>
</comment>
<evidence type="ECO:0000256" key="2">
    <source>
        <dbReference type="ARBA" id="ARBA00005308"/>
    </source>
</evidence>
<protein>
    <submittedName>
        <fullName evidence="8">Transmembrane protein 200B</fullName>
    </submittedName>
</protein>
<dbReference type="Ensembl" id="ENSCJPT00005027948.1">
    <property type="protein sequence ID" value="ENSCJPP00005020267.1"/>
    <property type="gene ID" value="ENSCJPG00005016339.1"/>
</dbReference>
<dbReference type="KEGG" id="cjo:107323921"/>
<evidence type="ECO:0000256" key="3">
    <source>
        <dbReference type="ARBA" id="ARBA00022692"/>
    </source>
</evidence>
<dbReference type="InterPro" id="IPR018787">
    <property type="entry name" value="DUF2371_TMEM200"/>
</dbReference>
<keyword evidence="5 7" id="KW-0472">Membrane</keyword>
<feature type="compositionally biased region" description="Pro residues" evidence="6">
    <location>
        <begin position="103"/>
        <end position="113"/>
    </location>
</feature>
<evidence type="ECO:0000256" key="4">
    <source>
        <dbReference type="ARBA" id="ARBA00022989"/>
    </source>
</evidence>
<dbReference type="PANTHER" id="PTHR31815">
    <property type="entry name" value="AGAP005329-PA"/>
    <property type="match status" value="1"/>
</dbReference>
<dbReference type="AlphaFoldDB" id="A0A8C2YEB0"/>
<reference evidence="8" key="3">
    <citation type="submission" date="2025-09" db="UniProtKB">
        <authorList>
            <consortium name="Ensembl"/>
        </authorList>
    </citation>
    <scope>IDENTIFICATION</scope>
</reference>
<dbReference type="OrthoDB" id="9994280at2759"/>
<reference evidence="8" key="1">
    <citation type="submission" date="2015-11" db="EMBL/GenBank/DDBJ databases">
        <authorList>
            <consortium name="International Coturnix japonica Genome Analysis Consortium"/>
            <person name="Warren W."/>
            <person name="Burt D.W."/>
            <person name="Antin P.B."/>
            <person name="Lanford R."/>
            <person name="Gros J."/>
            <person name="Wilson R.K."/>
        </authorList>
    </citation>
    <scope>NUCLEOTIDE SEQUENCE [LARGE SCALE GENOMIC DNA]</scope>
</reference>
<evidence type="ECO:0000313" key="8">
    <source>
        <dbReference type="Ensembl" id="ENSCJPP00005020267.1"/>
    </source>
</evidence>
<name>A0A8C2YEB0_COTJA</name>
<evidence type="ECO:0000256" key="1">
    <source>
        <dbReference type="ARBA" id="ARBA00004141"/>
    </source>
</evidence>
<feature type="transmembrane region" description="Helical" evidence="7">
    <location>
        <begin position="307"/>
        <end position="328"/>
    </location>
</feature>
<evidence type="ECO:0000256" key="6">
    <source>
        <dbReference type="SAM" id="MobiDB-lite"/>
    </source>
</evidence>
<evidence type="ECO:0000256" key="5">
    <source>
        <dbReference type="ARBA" id="ARBA00023136"/>
    </source>
</evidence>
<keyword evidence="9" id="KW-1185">Reference proteome</keyword>
<reference evidence="8" key="2">
    <citation type="submission" date="2025-08" db="UniProtKB">
        <authorList>
            <consortium name="Ensembl"/>
        </authorList>
    </citation>
    <scope>IDENTIFICATION</scope>
</reference>
<dbReference type="Proteomes" id="UP000694412">
    <property type="component" value="Chromosome 23"/>
</dbReference>
<gene>
    <name evidence="8" type="primary">TMEM200B</name>
</gene>
<feature type="compositionally biased region" description="Basic and acidic residues" evidence="6">
    <location>
        <begin position="161"/>
        <end position="177"/>
    </location>
</feature>
<dbReference type="RefSeq" id="XP_015738969.1">
    <property type="nucleotide sequence ID" value="XM_015883483.2"/>
</dbReference>
<feature type="compositionally biased region" description="Basic residues" evidence="6">
    <location>
        <begin position="218"/>
        <end position="228"/>
    </location>
</feature>
<feature type="compositionally biased region" description="Low complexity" evidence="6">
    <location>
        <begin position="178"/>
        <end position="196"/>
    </location>
</feature>
<feature type="region of interest" description="Disordered" evidence="6">
    <location>
        <begin position="81"/>
        <end position="231"/>
    </location>
</feature>